<evidence type="ECO:0000256" key="1">
    <source>
        <dbReference type="SAM" id="MobiDB-lite"/>
    </source>
</evidence>
<dbReference type="RefSeq" id="XP_056751612.1">
    <property type="nucleotide sequence ID" value="XM_056899536.1"/>
</dbReference>
<comment type="caution">
    <text evidence="2">The sequence shown here is derived from an EMBL/GenBank/DDBJ whole genome shotgun (WGS) entry which is preliminary data.</text>
</comment>
<protein>
    <submittedName>
        <fullName evidence="2">Uncharacterized protein</fullName>
    </submittedName>
</protein>
<feature type="compositionally biased region" description="Polar residues" evidence="1">
    <location>
        <begin position="49"/>
        <end position="59"/>
    </location>
</feature>
<dbReference type="GO" id="GO:0005740">
    <property type="term" value="C:mitochondrial envelope"/>
    <property type="evidence" value="ECO:0007669"/>
    <property type="project" value="TreeGrafter"/>
</dbReference>
<reference evidence="2" key="1">
    <citation type="journal article" date="2023" name="IMA Fungus">
        <title>Comparative genomic study of the Penicillium genus elucidates a diverse pangenome and 15 lateral gene transfer events.</title>
        <authorList>
            <person name="Petersen C."/>
            <person name="Sorensen T."/>
            <person name="Nielsen M.R."/>
            <person name="Sondergaard T.E."/>
            <person name="Sorensen J.L."/>
            <person name="Fitzpatrick D.A."/>
            <person name="Frisvad J.C."/>
            <person name="Nielsen K.L."/>
        </authorList>
    </citation>
    <scope>NUCLEOTIDE SEQUENCE</scope>
    <source>
        <strain evidence="2">IBT 12815</strain>
    </source>
</reference>
<feature type="region of interest" description="Disordered" evidence="1">
    <location>
        <begin position="722"/>
        <end position="777"/>
    </location>
</feature>
<name>A0AAD6GZL7_9EURO</name>
<sequence>MLRTSLRSVSGPSSRHVRLSYLARPGAPSLRQFHRISALRTDSVETKLETNSFDASTEPSVPLPPNDQIPETKDVASGRRHKPQSEEQRPLTASVWAGMKSRQKYNYRKRHPLLYDKFRMEMLNKDIAPSQAAQSKGPLSEAAQPEEVPSEEVPSEEAPSEEAPSEEAPSEAAPSEAARVEAEKIKALQRKVIEADMEAKRERKAKIKQMSKKKEKESQSEAEIPTEGPSGTPAFSEPKESTLNLKSTSNVVAQTLETSPKSGFASQNEPYEKPDESEIISFMKDHITSKDHGSLSSRDEKLFMKELSVPMSPVPRVAFGLDRVLFNPGVYQLRDPRSLVYNFDPYLGHIMPVTEFDFAALKPYVTSSEDVTAREMTEKHEKKYYGSSSSMTSVLTHFHYLLSAWRPVDTKRISRGFDDPLRTFTRLLRAPTAMFLRYKEKEDIYAIDADKEYDYANILMNLGKSMEKQLTMPKEQFERYRRSDPNKITAEEEAATPESYHYSTAGKFLMRSQLDAYDPRLPGTGMFDLKTRAVVSIRMEATEHERGMGYEIRRSHGKWESFEREYFDMIRAAFLKYSLQVRVGRMDGIFVAYHNIERIFGFQYIPLDEMDEALHGTPNTTLGNKEFELSLGLWEKILDKATQKYPKKSLRFHFDTRETPSPYMTVVAQPVTEEEIEAIQTTNKAHIDAIQDRLLNPEQFADSTPEATGEASVDEFSDEFADEAAEDESLYAEEEPAETETETEAGAGDSIDGEFRHREGEPAEAEAVNLQNDPPIKSLADTLFPKEEGEEISEAEKSEYHPSIELEQTPEPIVPTKTVPVRKPFEEGEGDEDVLGMLVVVHSKVNEVPVQRPTWFTVNDKWELDYEINELDLKESNEALRMCKRRRNQVLRKTVTDHEAGFFRTLQKVTKRGRAWRKRMDEKDRERGILVYKDSSDM</sequence>
<feature type="compositionally biased region" description="Acidic residues" evidence="1">
    <location>
        <begin position="722"/>
        <end position="743"/>
    </location>
</feature>
<gene>
    <name evidence="2" type="ORF">N7537_008481</name>
</gene>
<dbReference type="EMBL" id="JAQJAE010000004">
    <property type="protein sequence ID" value="KAJ5598397.1"/>
    <property type="molecule type" value="Genomic_DNA"/>
</dbReference>
<dbReference type="PANTHER" id="PTHR31014">
    <property type="entry name" value="MITOCHONDRIAL TRANSLATION SYSTEM COMPONENT PET127-RELATED"/>
    <property type="match status" value="1"/>
</dbReference>
<reference evidence="2" key="2">
    <citation type="submission" date="2023-01" db="EMBL/GenBank/DDBJ databases">
        <authorList>
            <person name="Petersen C."/>
        </authorList>
    </citation>
    <scope>NUCLEOTIDE SEQUENCE</scope>
    <source>
        <strain evidence="2">IBT 12815</strain>
    </source>
</reference>
<feature type="region of interest" description="Disordered" evidence="1">
    <location>
        <begin position="49"/>
        <end position="95"/>
    </location>
</feature>
<accession>A0AAD6GZL7</accession>
<feature type="compositionally biased region" description="Basic and acidic residues" evidence="1">
    <location>
        <begin position="178"/>
        <end position="201"/>
    </location>
</feature>
<feature type="compositionally biased region" description="Basic residues" evidence="1">
    <location>
        <begin position="202"/>
        <end position="211"/>
    </location>
</feature>
<proteinExistence type="predicted"/>
<organism evidence="2 3">
    <name type="scientific">Penicillium hordei</name>
    <dbReference type="NCBI Taxonomy" id="40994"/>
    <lineage>
        <taxon>Eukaryota</taxon>
        <taxon>Fungi</taxon>
        <taxon>Dikarya</taxon>
        <taxon>Ascomycota</taxon>
        <taxon>Pezizomycotina</taxon>
        <taxon>Eurotiomycetes</taxon>
        <taxon>Eurotiomycetidae</taxon>
        <taxon>Eurotiales</taxon>
        <taxon>Aspergillaceae</taxon>
        <taxon>Penicillium</taxon>
    </lineage>
</organism>
<keyword evidence="3" id="KW-1185">Reference proteome</keyword>
<dbReference type="GeneID" id="81589778"/>
<evidence type="ECO:0000313" key="2">
    <source>
        <dbReference type="EMBL" id="KAJ5598397.1"/>
    </source>
</evidence>
<feature type="region of interest" description="Disordered" evidence="1">
    <location>
        <begin position="129"/>
        <end position="244"/>
    </location>
</feature>
<dbReference type="GO" id="GO:0000964">
    <property type="term" value="P:mitochondrial RNA 5'-end processing"/>
    <property type="evidence" value="ECO:0007669"/>
    <property type="project" value="TreeGrafter"/>
</dbReference>
<dbReference type="PANTHER" id="PTHR31014:SF0">
    <property type="entry name" value="MITOCHONDRIAL TRANSLATION SYSTEM COMPONENT PET127-RELATED"/>
    <property type="match status" value="1"/>
</dbReference>
<evidence type="ECO:0000313" key="3">
    <source>
        <dbReference type="Proteomes" id="UP001213799"/>
    </source>
</evidence>
<dbReference type="AlphaFoldDB" id="A0AAD6GZL7"/>
<dbReference type="Pfam" id="PF08634">
    <property type="entry name" value="Pet127"/>
    <property type="match status" value="1"/>
</dbReference>
<dbReference type="Proteomes" id="UP001213799">
    <property type="component" value="Unassembled WGS sequence"/>
</dbReference>
<feature type="compositionally biased region" description="Acidic residues" evidence="1">
    <location>
        <begin position="148"/>
        <end position="169"/>
    </location>
</feature>
<feature type="compositionally biased region" description="Basic and acidic residues" evidence="1">
    <location>
        <begin position="70"/>
        <end position="89"/>
    </location>
</feature>
<dbReference type="InterPro" id="IPR013943">
    <property type="entry name" value="Pet127"/>
</dbReference>